<evidence type="ECO:0000256" key="5">
    <source>
        <dbReference type="SAM" id="Phobius"/>
    </source>
</evidence>
<dbReference type="Proteomes" id="UP001162480">
    <property type="component" value="Chromosome 10"/>
</dbReference>
<dbReference type="InterPro" id="IPR011701">
    <property type="entry name" value="MFS"/>
</dbReference>
<feature type="transmembrane region" description="Helical" evidence="5">
    <location>
        <begin position="391"/>
        <end position="412"/>
    </location>
</feature>
<gene>
    <name evidence="7" type="ORF">OCTVUL_1B005801</name>
</gene>
<dbReference type="InterPro" id="IPR020846">
    <property type="entry name" value="MFS_dom"/>
</dbReference>
<sequence length="461" mass="51192">MDYEEVIGTIGGCGLYQKLMLAFLFSSTIMDGLQIGSMIFIVPDLDYRCAIPGYDNDTYKIQSEIHEELINEYIPKSEDEGEVVYDKCLIYSNTTENGNRTTQKCSSWVYDKTNTHNSITTELNLVCDDAILARHTITIFFMGYLFAMIVCGVSSDRFGRKRVIILCLFLQGSTGIAMALISNIYAMYVLRFITAIGGAGSYVPSVVFAAEVSSVDSRMKSSIAIEMMFGVGYLLKRTLILMLNWVVVSMVYFGLTLNVGKLYGNFYMNFFFNSVVEFPAYILCLLLLNRIGRKKLHSSQMVLAGVTCIAAIFPVLYGTKAHRWMVTASSILGRLFIAAAFGIVYLYTLELYPTCIRNAALGALSTFARVGGVLAPYTFNLSDLVPGKVGRILPMVLMGALSVIAGLLSLLLPETNNRKMMDNFNDLTKSGQLEFATKKDAILKEETHPMKPRQPAEDIKS</sequence>
<evidence type="ECO:0000313" key="7">
    <source>
        <dbReference type="EMBL" id="CAI9729370.1"/>
    </source>
</evidence>
<dbReference type="CDD" id="cd17317">
    <property type="entry name" value="MFS_SLC22"/>
    <property type="match status" value="1"/>
</dbReference>
<dbReference type="GO" id="GO:0016020">
    <property type="term" value="C:membrane"/>
    <property type="evidence" value="ECO:0007669"/>
    <property type="project" value="UniProtKB-SubCell"/>
</dbReference>
<feature type="transmembrane region" description="Helical" evidence="5">
    <location>
        <begin position="359"/>
        <end position="379"/>
    </location>
</feature>
<dbReference type="PROSITE" id="PS50850">
    <property type="entry name" value="MFS"/>
    <property type="match status" value="1"/>
</dbReference>
<evidence type="ECO:0000256" key="2">
    <source>
        <dbReference type="ARBA" id="ARBA00022692"/>
    </source>
</evidence>
<keyword evidence="3 5" id="KW-1133">Transmembrane helix</keyword>
<dbReference type="PANTHER" id="PTHR24064">
    <property type="entry name" value="SOLUTE CARRIER FAMILY 22 MEMBER"/>
    <property type="match status" value="1"/>
</dbReference>
<feature type="transmembrane region" description="Helical" evidence="5">
    <location>
        <begin position="163"/>
        <end position="186"/>
    </location>
</feature>
<dbReference type="InterPro" id="IPR036259">
    <property type="entry name" value="MFS_trans_sf"/>
</dbReference>
<evidence type="ECO:0000313" key="8">
    <source>
        <dbReference type="Proteomes" id="UP001162480"/>
    </source>
</evidence>
<reference evidence="7" key="1">
    <citation type="submission" date="2023-08" db="EMBL/GenBank/DDBJ databases">
        <authorList>
            <person name="Alioto T."/>
            <person name="Alioto T."/>
            <person name="Gomez Garrido J."/>
        </authorList>
    </citation>
    <scope>NUCLEOTIDE SEQUENCE</scope>
</reference>
<accession>A0AA36B7N1</accession>
<feature type="transmembrane region" description="Helical" evidence="5">
    <location>
        <begin position="234"/>
        <end position="255"/>
    </location>
</feature>
<evidence type="ECO:0000256" key="3">
    <source>
        <dbReference type="ARBA" id="ARBA00022989"/>
    </source>
</evidence>
<evidence type="ECO:0000256" key="4">
    <source>
        <dbReference type="ARBA" id="ARBA00023136"/>
    </source>
</evidence>
<evidence type="ECO:0000256" key="1">
    <source>
        <dbReference type="ARBA" id="ARBA00004141"/>
    </source>
</evidence>
<dbReference type="AlphaFoldDB" id="A0AA36B7N1"/>
<feature type="transmembrane region" description="Helical" evidence="5">
    <location>
        <begin position="324"/>
        <end position="347"/>
    </location>
</feature>
<feature type="transmembrane region" description="Helical" evidence="5">
    <location>
        <begin position="131"/>
        <end position="151"/>
    </location>
</feature>
<name>A0AA36B7N1_OCTVU</name>
<evidence type="ECO:0000259" key="6">
    <source>
        <dbReference type="PROSITE" id="PS50850"/>
    </source>
</evidence>
<dbReference type="Gene3D" id="1.20.1250.20">
    <property type="entry name" value="MFS general substrate transporter like domains"/>
    <property type="match status" value="2"/>
</dbReference>
<protein>
    <submittedName>
        <fullName evidence="7">Organic cation transporter protein-like</fullName>
    </submittedName>
</protein>
<dbReference type="EMBL" id="OX597823">
    <property type="protein sequence ID" value="CAI9729370.1"/>
    <property type="molecule type" value="Genomic_DNA"/>
</dbReference>
<proteinExistence type="predicted"/>
<comment type="subcellular location">
    <subcellularLocation>
        <location evidence="1">Membrane</location>
        <topology evidence="1">Multi-pass membrane protein</topology>
    </subcellularLocation>
</comment>
<feature type="domain" description="Major facilitator superfamily (MFS) profile" evidence="6">
    <location>
        <begin position="20"/>
        <end position="461"/>
    </location>
</feature>
<organism evidence="7 8">
    <name type="scientific">Octopus vulgaris</name>
    <name type="common">Common octopus</name>
    <dbReference type="NCBI Taxonomy" id="6645"/>
    <lineage>
        <taxon>Eukaryota</taxon>
        <taxon>Metazoa</taxon>
        <taxon>Spiralia</taxon>
        <taxon>Lophotrochozoa</taxon>
        <taxon>Mollusca</taxon>
        <taxon>Cephalopoda</taxon>
        <taxon>Coleoidea</taxon>
        <taxon>Octopodiformes</taxon>
        <taxon>Octopoda</taxon>
        <taxon>Incirrata</taxon>
        <taxon>Octopodidae</taxon>
        <taxon>Octopus</taxon>
    </lineage>
</organism>
<dbReference type="GO" id="GO:0022857">
    <property type="term" value="F:transmembrane transporter activity"/>
    <property type="evidence" value="ECO:0007669"/>
    <property type="project" value="InterPro"/>
</dbReference>
<feature type="transmembrane region" description="Helical" evidence="5">
    <location>
        <begin position="192"/>
        <end position="213"/>
    </location>
</feature>
<dbReference type="SUPFAM" id="SSF103473">
    <property type="entry name" value="MFS general substrate transporter"/>
    <property type="match status" value="1"/>
</dbReference>
<feature type="transmembrane region" description="Helical" evidence="5">
    <location>
        <begin position="300"/>
        <end position="318"/>
    </location>
</feature>
<dbReference type="Pfam" id="PF07690">
    <property type="entry name" value="MFS_1"/>
    <property type="match status" value="1"/>
</dbReference>
<feature type="transmembrane region" description="Helical" evidence="5">
    <location>
        <begin position="267"/>
        <end position="288"/>
    </location>
</feature>
<keyword evidence="2 5" id="KW-0812">Transmembrane</keyword>
<keyword evidence="4 5" id="KW-0472">Membrane</keyword>
<keyword evidence="8" id="KW-1185">Reference proteome</keyword>